<feature type="region of interest" description="Disordered" evidence="1">
    <location>
        <begin position="187"/>
        <end position="220"/>
    </location>
</feature>
<protein>
    <submittedName>
        <fullName evidence="2">Uncharacterized protein</fullName>
    </submittedName>
</protein>
<name>A0AAW0A603_9AGAR</name>
<feature type="compositionally biased region" description="Basic and acidic residues" evidence="1">
    <location>
        <begin position="188"/>
        <end position="213"/>
    </location>
</feature>
<comment type="caution">
    <text evidence="2">The sequence shown here is derived from an EMBL/GenBank/DDBJ whole genome shotgun (WGS) entry which is preliminary data.</text>
</comment>
<organism evidence="2 3">
    <name type="scientific">Favolaschia claudopus</name>
    <dbReference type="NCBI Taxonomy" id="2862362"/>
    <lineage>
        <taxon>Eukaryota</taxon>
        <taxon>Fungi</taxon>
        <taxon>Dikarya</taxon>
        <taxon>Basidiomycota</taxon>
        <taxon>Agaricomycotina</taxon>
        <taxon>Agaricomycetes</taxon>
        <taxon>Agaricomycetidae</taxon>
        <taxon>Agaricales</taxon>
        <taxon>Marasmiineae</taxon>
        <taxon>Mycenaceae</taxon>
        <taxon>Favolaschia</taxon>
    </lineage>
</organism>
<dbReference type="AlphaFoldDB" id="A0AAW0A603"/>
<accession>A0AAW0A603</accession>
<dbReference type="Proteomes" id="UP001362999">
    <property type="component" value="Unassembled WGS sequence"/>
</dbReference>
<evidence type="ECO:0000313" key="2">
    <source>
        <dbReference type="EMBL" id="KAK7001307.1"/>
    </source>
</evidence>
<evidence type="ECO:0000256" key="1">
    <source>
        <dbReference type="SAM" id="MobiDB-lite"/>
    </source>
</evidence>
<proteinExistence type="predicted"/>
<keyword evidence="3" id="KW-1185">Reference proteome</keyword>
<gene>
    <name evidence="2" type="ORF">R3P38DRAFT_2795846</name>
</gene>
<feature type="compositionally biased region" description="Basic and acidic residues" evidence="1">
    <location>
        <begin position="151"/>
        <end position="162"/>
    </location>
</feature>
<feature type="compositionally biased region" description="Polar residues" evidence="1">
    <location>
        <begin position="132"/>
        <end position="150"/>
    </location>
</feature>
<reference evidence="2 3" key="1">
    <citation type="journal article" date="2024" name="J Genomics">
        <title>Draft genome sequencing and assembly of Favolaschia claudopus CIRM-BRFM 2984 isolated from oak limbs.</title>
        <authorList>
            <person name="Navarro D."/>
            <person name="Drula E."/>
            <person name="Chaduli D."/>
            <person name="Cazenave R."/>
            <person name="Ahrendt S."/>
            <person name="Wang J."/>
            <person name="Lipzen A."/>
            <person name="Daum C."/>
            <person name="Barry K."/>
            <person name="Grigoriev I.V."/>
            <person name="Favel A."/>
            <person name="Rosso M.N."/>
            <person name="Martin F."/>
        </authorList>
    </citation>
    <scope>NUCLEOTIDE SEQUENCE [LARGE SCALE GENOMIC DNA]</scope>
    <source>
        <strain evidence="2 3">CIRM-BRFM 2984</strain>
    </source>
</reference>
<dbReference type="EMBL" id="JAWWNJ010000083">
    <property type="protein sequence ID" value="KAK7001307.1"/>
    <property type="molecule type" value="Genomic_DNA"/>
</dbReference>
<evidence type="ECO:0000313" key="3">
    <source>
        <dbReference type="Proteomes" id="UP001362999"/>
    </source>
</evidence>
<feature type="region of interest" description="Disordered" evidence="1">
    <location>
        <begin position="123"/>
        <end position="173"/>
    </location>
</feature>
<sequence>MHPRASANDILMHEFHHFLPTFPNPHKHLLRTDLPHHPYALFPRDEYLCASHTSKLGEGYAKKDGDRPLFDFGCMTAALLNTMWIESEWVVGTGSQGRRSRCNLAQPRNKAESYGITVQVDQRKNPAKQFKQRSSAPVSTAKSDSVLHTSASREKNEEKDPRPSVSEVETCTARWHDEESLKTIVTNEGRKLEVSREYERDSFKSRSGAERARSISRRPS</sequence>